<dbReference type="InterPro" id="IPR015168">
    <property type="entry name" value="SsuA/THI5"/>
</dbReference>
<dbReference type="Proteomes" id="UP000389128">
    <property type="component" value="Unassembled WGS sequence"/>
</dbReference>
<evidence type="ECO:0000256" key="2">
    <source>
        <dbReference type="ARBA" id="ARBA00012438"/>
    </source>
</evidence>
<dbReference type="InterPro" id="IPR013655">
    <property type="entry name" value="PAS_fold_3"/>
</dbReference>
<dbReference type="PROSITE" id="PS50109">
    <property type="entry name" value="HIS_KIN"/>
    <property type="match status" value="1"/>
</dbReference>
<dbReference type="InterPro" id="IPR004358">
    <property type="entry name" value="Sig_transdc_His_kin-like_C"/>
</dbReference>
<dbReference type="CDD" id="cd17546">
    <property type="entry name" value="REC_hyHK_CKI1_RcsC-like"/>
    <property type="match status" value="1"/>
</dbReference>
<dbReference type="SUPFAM" id="SSF55785">
    <property type="entry name" value="PYP-like sensor domain (PAS domain)"/>
    <property type="match status" value="2"/>
</dbReference>
<dbReference type="Gene3D" id="1.10.287.130">
    <property type="match status" value="1"/>
</dbReference>
<dbReference type="Gene3D" id="3.30.565.10">
    <property type="entry name" value="Histidine kinase-like ATPase, C-terminal domain"/>
    <property type="match status" value="1"/>
</dbReference>
<feature type="transmembrane region" description="Helical" evidence="8">
    <location>
        <begin position="341"/>
        <end position="364"/>
    </location>
</feature>
<comment type="caution">
    <text evidence="13">The sequence shown here is derived from an EMBL/GenBank/DDBJ whole genome shotgun (WGS) entry which is preliminary data.</text>
</comment>
<dbReference type="EC" id="2.7.13.3" evidence="2"/>
<dbReference type="InterPro" id="IPR005467">
    <property type="entry name" value="His_kinase_dom"/>
</dbReference>
<dbReference type="InterPro" id="IPR036890">
    <property type="entry name" value="HATPase_C_sf"/>
</dbReference>
<keyword evidence="14" id="KW-1185">Reference proteome</keyword>
<dbReference type="CDD" id="cd16922">
    <property type="entry name" value="HATPase_EvgS-ArcB-TorS-like"/>
    <property type="match status" value="1"/>
</dbReference>
<sequence length="1059" mass="118245">MGGFQPEKYSPAYVPPMTRMRNLVLRVVMAAAAFLLAAYSYAGEAIDLQLRWHHQFQFAGYYAAVEKGFYQDEGVQVTLHAGGTEHQPASEVLAGRAQYGVGNSEVLFERLKGKPIVALAAIFQHSASVLLTRKDSNITSVHGLVGKKAMLMNLTEDADLLAMFLKEGISLSQVHIVPSSYKLNDLISGKVDAFNSYRTNEPYFLKQRNVPFNTIDPSDYGVDFYSDILFTSEAELNSNPERVEAVRRATLKGWHYAMAHPDEIIDLLISKYKVEKTREHLAFEAAEMQKLVLPDLVEIGHMNPGRWQHMADVFVKAGLVKPNYSLDGFIYDGGGKHLPEWLLPVLIAALVVLAAVSLATYYLLRLNRRIASTQGTLRESEGRLRLALSAARQGWFELDLQTGEVLTSDEYPRILGYTPEEFRTSLAEWKNSVHPDDSDALNAAFRKCLADGGPETMEYRRKTRDGGWVWLKSVGKISVWGAQHQPLKMIGMHTDISDRKKDELELGQYRIHLEKLVEKRTHELARATEQLRVSEERFGYALQATNDGVWDWNVQTNRSYINSAYCEMLGYAPGELRSDMETHLLDLIHSDDRERFLALLQQRLERIGSYEIEFRLRCKDGRYKWILSRGKVVERDGAGHVLRAVGTHVDLTARKATEMQLREAKEVAESASRAKSVFLANMSHELRTPLNGIMGMTSLALRQASDAGLIKKLNKIDLASKHLLAVINDILDISKIEAERLSLERIPFRLSDPLASLMTLVGHRISEQGLTFVTDVPLDIVDTLRLGDPLRLGQILLNLMSNAIKFTTQGSIVLRVREMASSPTEVLLRFEVKDTGIGVSAEDQKRLFTAFEQADSSMTRKYGGTGLGLAISKRLVYLMGGEIGMESEAGQGSTFWFTVRLSRATESDEPVPACTGASPENRLKAEYAGVRILLVEDEPVSQEVARELLEDAGLTVAVADDGALALEMTRSGQYDLILMDMQMPNLNGVDATRLIRTVHGYEHIPIVAMTANAFNEDRHVCLAAGMNDHVAKPVDPASLYEILLKWLAKSPVLQVATRP</sequence>
<dbReference type="Gene3D" id="3.40.50.2300">
    <property type="match status" value="1"/>
</dbReference>
<evidence type="ECO:0000313" key="13">
    <source>
        <dbReference type="EMBL" id="TYC59727.1"/>
    </source>
</evidence>
<reference evidence="13 14" key="1">
    <citation type="submission" date="2019-01" db="EMBL/GenBank/DDBJ databases">
        <title>Zoogloea oleivorans genome sequencing and assembly.</title>
        <authorList>
            <person name="Tancsics A."/>
            <person name="Farkas M."/>
            <person name="Kriszt B."/>
            <person name="Maroti G."/>
            <person name="Horvath B."/>
        </authorList>
    </citation>
    <scope>NUCLEOTIDE SEQUENCE [LARGE SCALE GENOMIC DNA]</scope>
    <source>
        <strain evidence="13 14">Buc</strain>
    </source>
</reference>
<dbReference type="SMART" id="SM00387">
    <property type="entry name" value="HATPase_c"/>
    <property type="match status" value="1"/>
</dbReference>
<dbReference type="SMART" id="SM00448">
    <property type="entry name" value="REC"/>
    <property type="match status" value="1"/>
</dbReference>
<evidence type="ECO:0000313" key="14">
    <source>
        <dbReference type="Proteomes" id="UP000389128"/>
    </source>
</evidence>
<dbReference type="InterPro" id="IPR003594">
    <property type="entry name" value="HATPase_dom"/>
</dbReference>
<feature type="domain" description="PAC" evidence="12">
    <location>
        <begin position="610"/>
        <end position="663"/>
    </location>
</feature>
<dbReference type="InterPro" id="IPR003661">
    <property type="entry name" value="HisK_dim/P_dom"/>
</dbReference>
<evidence type="ECO:0000256" key="5">
    <source>
        <dbReference type="ARBA" id="ARBA00058004"/>
    </source>
</evidence>
<dbReference type="SMART" id="SM00086">
    <property type="entry name" value="PAC"/>
    <property type="match status" value="2"/>
</dbReference>
<dbReference type="GO" id="GO:0000155">
    <property type="term" value="F:phosphorelay sensor kinase activity"/>
    <property type="evidence" value="ECO:0007669"/>
    <property type="project" value="InterPro"/>
</dbReference>
<gene>
    <name evidence="13" type="ORF">ETQ85_09210</name>
</gene>
<dbReference type="InterPro" id="IPR000014">
    <property type="entry name" value="PAS"/>
</dbReference>
<protein>
    <recommendedName>
        <fullName evidence="6">Virulence sensor protein BvgS</fullName>
        <ecNumber evidence="2">2.7.13.3</ecNumber>
    </recommendedName>
</protein>
<feature type="domain" description="PAS" evidence="11">
    <location>
        <begin position="534"/>
        <end position="607"/>
    </location>
</feature>
<feature type="domain" description="Response regulatory" evidence="10">
    <location>
        <begin position="931"/>
        <end position="1047"/>
    </location>
</feature>
<dbReference type="SUPFAM" id="SSF47384">
    <property type="entry name" value="Homodimeric domain of signal transducing histidine kinase"/>
    <property type="match status" value="1"/>
</dbReference>
<dbReference type="InterPro" id="IPR011006">
    <property type="entry name" value="CheY-like_superfamily"/>
</dbReference>
<dbReference type="FunFam" id="3.30.565.10:FF:000010">
    <property type="entry name" value="Sensor histidine kinase RcsC"/>
    <property type="match status" value="1"/>
</dbReference>
<keyword evidence="3 7" id="KW-0597">Phosphoprotein</keyword>
<evidence type="ECO:0000259" key="11">
    <source>
        <dbReference type="PROSITE" id="PS50112"/>
    </source>
</evidence>
<feature type="domain" description="PAS" evidence="11">
    <location>
        <begin position="380"/>
        <end position="452"/>
    </location>
</feature>
<dbReference type="Pfam" id="PF08447">
    <property type="entry name" value="PAS_3"/>
    <property type="match status" value="2"/>
</dbReference>
<dbReference type="Pfam" id="PF00072">
    <property type="entry name" value="Response_reg"/>
    <property type="match status" value="1"/>
</dbReference>
<dbReference type="SUPFAM" id="SSF53850">
    <property type="entry name" value="Periplasmic binding protein-like II"/>
    <property type="match status" value="1"/>
</dbReference>
<evidence type="ECO:0000256" key="3">
    <source>
        <dbReference type="ARBA" id="ARBA00022553"/>
    </source>
</evidence>
<evidence type="ECO:0000256" key="6">
    <source>
        <dbReference type="ARBA" id="ARBA00070152"/>
    </source>
</evidence>
<keyword evidence="8" id="KW-0472">Membrane</keyword>
<dbReference type="SMART" id="SM00388">
    <property type="entry name" value="HisKA"/>
    <property type="match status" value="1"/>
</dbReference>
<evidence type="ECO:0000256" key="8">
    <source>
        <dbReference type="SAM" id="Phobius"/>
    </source>
</evidence>
<evidence type="ECO:0000259" key="10">
    <source>
        <dbReference type="PROSITE" id="PS50110"/>
    </source>
</evidence>
<evidence type="ECO:0000256" key="7">
    <source>
        <dbReference type="PROSITE-ProRule" id="PRU00169"/>
    </source>
</evidence>
<dbReference type="PANTHER" id="PTHR45339:SF1">
    <property type="entry name" value="HYBRID SIGNAL TRANSDUCTION HISTIDINE KINASE J"/>
    <property type="match status" value="1"/>
</dbReference>
<dbReference type="InterPro" id="IPR000700">
    <property type="entry name" value="PAS-assoc_C"/>
</dbReference>
<dbReference type="SUPFAM" id="SSF52172">
    <property type="entry name" value="CheY-like"/>
    <property type="match status" value="1"/>
</dbReference>
<dbReference type="Pfam" id="PF00512">
    <property type="entry name" value="HisKA"/>
    <property type="match status" value="1"/>
</dbReference>
<dbReference type="InterPro" id="IPR036097">
    <property type="entry name" value="HisK_dim/P_sf"/>
</dbReference>
<dbReference type="Pfam" id="PF02518">
    <property type="entry name" value="HATPase_c"/>
    <property type="match status" value="1"/>
</dbReference>
<evidence type="ECO:0000256" key="1">
    <source>
        <dbReference type="ARBA" id="ARBA00000085"/>
    </source>
</evidence>
<organism evidence="13 14">
    <name type="scientific">Zoogloea oleivorans</name>
    <dbReference type="NCBI Taxonomy" id="1552750"/>
    <lineage>
        <taxon>Bacteria</taxon>
        <taxon>Pseudomonadati</taxon>
        <taxon>Pseudomonadota</taxon>
        <taxon>Betaproteobacteria</taxon>
        <taxon>Rhodocyclales</taxon>
        <taxon>Zoogloeaceae</taxon>
        <taxon>Zoogloea</taxon>
    </lineage>
</organism>
<dbReference type="EMBL" id="SDKK01000007">
    <property type="protein sequence ID" value="TYC59727.1"/>
    <property type="molecule type" value="Genomic_DNA"/>
</dbReference>
<dbReference type="SUPFAM" id="SSF55874">
    <property type="entry name" value="ATPase domain of HSP90 chaperone/DNA topoisomerase II/histidine kinase"/>
    <property type="match status" value="1"/>
</dbReference>
<dbReference type="CDD" id="cd00082">
    <property type="entry name" value="HisKA"/>
    <property type="match status" value="1"/>
</dbReference>
<dbReference type="PROSITE" id="PS50113">
    <property type="entry name" value="PAC"/>
    <property type="match status" value="2"/>
</dbReference>
<dbReference type="Gene3D" id="3.40.190.10">
    <property type="entry name" value="Periplasmic binding protein-like II"/>
    <property type="match status" value="2"/>
</dbReference>
<keyword evidence="4" id="KW-0902">Two-component regulatory system</keyword>
<feature type="modified residue" description="4-aspartylphosphate" evidence="7">
    <location>
        <position position="980"/>
    </location>
</feature>
<dbReference type="Pfam" id="PF09084">
    <property type="entry name" value="NMT1"/>
    <property type="match status" value="1"/>
</dbReference>
<dbReference type="CDD" id="cd00130">
    <property type="entry name" value="PAS"/>
    <property type="match status" value="2"/>
</dbReference>
<dbReference type="SMART" id="SM00091">
    <property type="entry name" value="PAS"/>
    <property type="match status" value="2"/>
</dbReference>
<comment type="catalytic activity">
    <reaction evidence="1">
        <text>ATP + protein L-histidine = ADP + protein N-phospho-L-histidine.</text>
        <dbReference type="EC" id="2.7.13.3"/>
    </reaction>
</comment>
<keyword evidence="8" id="KW-0812">Transmembrane</keyword>
<keyword evidence="8" id="KW-1133">Transmembrane helix</keyword>
<dbReference type="InterPro" id="IPR035965">
    <property type="entry name" value="PAS-like_dom_sf"/>
</dbReference>
<dbReference type="PRINTS" id="PR00344">
    <property type="entry name" value="BCTRLSENSOR"/>
</dbReference>
<dbReference type="AlphaFoldDB" id="A0A6C2D0A9"/>
<dbReference type="InterPro" id="IPR001610">
    <property type="entry name" value="PAC"/>
</dbReference>
<evidence type="ECO:0000259" key="9">
    <source>
        <dbReference type="PROSITE" id="PS50109"/>
    </source>
</evidence>
<accession>A0A6C2D0A9</accession>
<dbReference type="OrthoDB" id="5290456at2"/>
<evidence type="ECO:0000256" key="4">
    <source>
        <dbReference type="ARBA" id="ARBA00023012"/>
    </source>
</evidence>
<dbReference type="Gene3D" id="3.30.450.20">
    <property type="entry name" value="PAS domain"/>
    <property type="match status" value="2"/>
</dbReference>
<dbReference type="NCBIfam" id="TIGR00229">
    <property type="entry name" value="sensory_box"/>
    <property type="match status" value="2"/>
</dbReference>
<comment type="function">
    <text evidence="5">Member of the two-component regulatory system BvgS/BvgA. Phosphorylates BvgA via a four-step phosphorelay in response to environmental signals.</text>
</comment>
<dbReference type="InterPro" id="IPR001789">
    <property type="entry name" value="Sig_transdc_resp-reg_receiver"/>
</dbReference>
<dbReference type="PROSITE" id="PS50110">
    <property type="entry name" value="RESPONSE_REGULATORY"/>
    <property type="match status" value="1"/>
</dbReference>
<feature type="domain" description="PAC" evidence="12">
    <location>
        <begin position="455"/>
        <end position="508"/>
    </location>
</feature>
<dbReference type="PROSITE" id="PS50112">
    <property type="entry name" value="PAS"/>
    <property type="match status" value="2"/>
</dbReference>
<evidence type="ECO:0000259" key="12">
    <source>
        <dbReference type="PROSITE" id="PS50113"/>
    </source>
</evidence>
<feature type="domain" description="Histidine kinase" evidence="9">
    <location>
        <begin position="681"/>
        <end position="903"/>
    </location>
</feature>
<dbReference type="PANTHER" id="PTHR45339">
    <property type="entry name" value="HYBRID SIGNAL TRANSDUCTION HISTIDINE KINASE J"/>
    <property type="match status" value="1"/>
</dbReference>
<name>A0A6C2D0A9_9RHOO</name>
<proteinExistence type="predicted"/>